<accession>A0A431VJY1</accession>
<dbReference type="EMBL" id="RXMA01000008">
    <property type="protein sequence ID" value="RTR20639.1"/>
    <property type="molecule type" value="Genomic_DNA"/>
</dbReference>
<comment type="caution">
    <text evidence="3">The sequence shown here is derived from an EMBL/GenBank/DDBJ whole genome shotgun (WGS) entry which is preliminary data.</text>
</comment>
<dbReference type="PIRSF" id="PIRSF000714">
    <property type="entry name" value="HIT"/>
    <property type="match status" value="1"/>
</dbReference>
<name>A0A431VJY1_9PROT</name>
<dbReference type="Gene3D" id="3.30.428.10">
    <property type="entry name" value="HIT-like"/>
    <property type="match status" value="1"/>
</dbReference>
<keyword evidence="4" id="KW-1185">Reference proteome</keyword>
<comment type="caution">
    <text evidence="1">Lacks conserved residue(s) required for the propagation of feature annotation.</text>
</comment>
<dbReference type="GO" id="GO:0003824">
    <property type="term" value="F:catalytic activity"/>
    <property type="evidence" value="ECO:0007669"/>
    <property type="project" value="InterPro"/>
</dbReference>
<dbReference type="PROSITE" id="PS51084">
    <property type="entry name" value="HIT_2"/>
    <property type="match status" value="1"/>
</dbReference>
<sequence length="142" mass="15241">MFSLHERLAADTFPVTDLPLCRVLLMNNRLWPWLILVPRRADAVEIHRLAAADQATLMTEIAAASRVVERLFAPDKLNIGALGNVVSQLHVHVLGRTHGDAAWPGPVWGSGHAEAYAPGAGQALADRIKAALAAEVTPTETA</sequence>
<evidence type="ECO:0000259" key="2">
    <source>
        <dbReference type="PROSITE" id="PS51084"/>
    </source>
</evidence>
<dbReference type="InterPro" id="IPR026026">
    <property type="entry name" value="HIT_Hint"/>
</dbReference>
<reference evidence="3 4" key="1">
    <citation type="submission" date="2018-12" db="EMBL/GenBank/DDBJ databases">
        <authorList>
            <person name="Yang Y."/>
        </authorList>
    </citation>
    <scope>NUCLEOTIDE SEQUENCE [LARGE SCALE GENOMIC DNA]</scope>
    <source>
        <strain evidence="3 4">L-25-5w-1</strain>
    </source>
</reference>
<dbReference type="InterPro" id="IPR011146">
    <property type="entry name" value="HIT-like"/>
</dbReference>
<gene>
    <name evidence="3" type="ORF">EJ903_11025</name>
</gene>
<dbReference type="RefSeq" id="WP_126615074.1">
    <property type="nucleotide sequence ID" value="NZ_JBHUCY010000077.1"/>
</dbReference>
<dbReference type="Proteomes" id="UP000277007">
    <property type="component" value="Unassembled WGS sequence"/>
</dbReference>
<dbReference type="OrthoDB" id="9799145at2"/>
<dbReference type="InterPro" id="IPR036265">
    <property type="entry name" value="HIT-like_sf"/>
</dbReference>
<evidence type="ECO:0000313" key="3">
    <source>
        <dbReference type="EMBL" id="RTR20639.1"/>
    </source>
</evidence>
<proteinExistence type="predicted"/>
<dbReference type="SUPFAM" id="SSF54197">
    <property type="entry name" value="HIT-like"/>
    <property type="match status" value="1"/>
</dbReference>
<evidence type="ECO:0000256" key="1">
    <source>
        <dbReference type="PROSITE-ProRule" id="PRU00464"/>
    </source>
</evidence>
<protein>
    <submittedName>
        <fullName evidence="3">HIT domain-containing protein</fullName>
    </submittedName>
</protein>
<dbReference type="Pfam" id="PF01230">
    <property type="entry name" value="HIT"/>
    <property type="match status" value="1"/>
</dbReference>
<organism evidence="3 4">
    <name type="scientific">Azospirillum griseum</name>
    <dbReference type="NCBI Taxonomy" id="2496639"/>
    <lineage>
        <taxon>Bacteria</taxon>
        <taxon>Pseudomonadati</taxon>
        <taxon>Pseudomonadota</taxon>
        <taxon>Alphaproteobacteria</taxon>
        <taxon>Rhodospirillales</taxon>
        <taxon>Azospirillaceae</taxon>
        <taxon>Azospirillum</taxon>
    </lineage>
</organism>
<evidence type="ECO:0000313" key="4">
    <source>
        <dbReference type="Proteomes" id="UP000277007"/>
    </source>
</evidence>
<feature type="domain" description="HIT" evidence="2">
    <location>
        <begin position="34"/>
        <end position="103"/>
    </location>
</feature>
<dbReference type="AlphaFoldDB" id="A0A431VJY1"/>